<feature type="region of interest" description="Disordered" evidence="1">
    <location>
        <begin position="118"/>
        <end position="142"/>
    </location>
</feature>
<evidence type="ECO:0000256" key="1">
    <source>
        <dbReference type="SAM" id="MobiDB-lite"/>
    </source>
</evidence>
<protein>
    <submittedName>
        <fullName evidence="2">Uncharacterized protein</fullName>
    </submittedName>
</protein>
<evidence type="ECO:0000313" key="3">
    <source>
        <dbReference type="Proteomes" id="UP000386575"/>
    </source>
</evidence>
<dbReference type="EMBL" id="VZUL01000002">
    <property type="protein sequence ID" value="KAB1086278.1"/>
    <property type="molecule type" value="Genomic_DNA"/>
</dbReference>
<name>A0A6A1TPD7_NEOGA</name>
<dbReference type="Proteomes" id="UP000386575">
    <property type="component" value="Unassembled WGS sequence"/>
</dbReference>
<accession>A0A6A1TPD7</accession>
<gene>
    <name evidence="2" type="ORF">F4V91_07415</name>
</gene>
<organism evidence="2 3">
    <name type="scientific">Neorhizobium galegae</name>
    <name type="common">Rhizobium galegae</name>
    <dbReference type="NCBI Taxonomy" id="399"/>
    <lineage>
        <taxon>Bacteria</taxon>
        <taxon>Pseudomonadati</taxon>
        <taxon>Pseudomonadota</taxon>
        <taxon>Alphaproteobacteria</taxon>
        <taxon>Hyphomicrobiales</taxon>
        <taxon>Rhizobiaceae</taxon>
        <taxon>Rhizobium/Agrobacterium group</taxon>
        <taxon>Neorhizobium</taxon>
    </lineage>
</organism>
<evidence type="ECO:0000313" key="2">
    <source>
        <dbReference type="EMBL" id="KAB1086278.1"/>
    </source>
</evidence>
<reference evidence="2 3" key="1">
    <citation type="submission" date="2019-09" db="EMBL/GenBank/DDBJ databases">
        <title>Genome sequencing of Ng87 strain.</title>
        <authorList>
            <person name="Karasev E.S."/>
            <person name="Andronov E."/>
        </authorList>
    </citation>
    <scope>NUCLEOTIDE SEQUENCE [LARGE SCALE GENOMIC DNA]</scope>
    <source>
        <strain evidence="2 3">Ng87</strain>
    </source>
</reference>
<sequence>MRDQISDRWAFRAGWLALVQEAHAEVAALPVAWKARLVEGKEKFGDLRLSIDWAGRARRDRIEAIVERYRKRSLSVCAECGKPGGLRMGVSIAATRCEDHAAFAAPFRDDHGRIVDPSPIGGPIYADATQKGQYRQEKAPAS</sequence>
<dbReference type="RefSeq" id="WP_151041739.1">
    <property type="nucleotide sequence ID" value="NZ_VZUL01000002.1"/>
</dbReference>
<comment type="caution">
    <text evidence="2">The sequence shown here is derived from an EMBL/GenBank/DDBJ whole genome shotgun (WGS) entry which is preliminary data.</text>
</comment>
<proteinExistence type="predicted"/>
<dbReference type="AlphaFoldDB" id="A0A6A1TPD7"/>